<evidence type="ECO:0000256" key="1">
    <source>
        <dbReference type="ARBA" id="ARBA00023002"/>
    </source>
</evidence>
<gene>
    <name evidence="3" type="ORF">BKA12_001675</name>
</gene>
<name>A0A7W9DBF0_9MICC</name>
<keyword evidence="4" id="KW-1185">Reference proteome</keyword>
<accession>A0A7W9DBF0</accession>
<feature type="domain" description="Pyrroline-5-carboxylate reductase catalytic N-terminal" evidence="2">
    <location>
        <begin position="4"/>
        <end position="93"/>
    </location>
</feature>
<dbReference type="RefSeq" id="WP_183642520.1">
    <property type="nucleotide sequence ID" value="NZ_JACHBL010000001.1"/>
</dbReference>
<dbReference type="PANTHER" id="PTHR14239:SF10">
    <property type="entry name" value="REDUCTASE"/>
    <property type="match status" value="1"/>
</dbReference>
<sequence length="212" mass="21841">MADVTIIGAGNMARGIGSRVVAADRSLEILTRDASKAEALAAELGGAVSGAALDQKVSGKIVVLALPFDAAQEVVKSLGSALDGKIVIDISNPVNFETFNSLTVPAGTSAAEELARLAPNATFVKAFNTVFAGNLASGKINGQPLDVFIAADSAEARSAVVSLVNDADMRAIEVGGLHHARELEGFQLLHMALQVNPAYENFQWGSAIQIAG</sequence>
<proteinExistence type="predicted"/>
<comment type="caution">
    <text evidence="3">The sequence shown here is derived from an EMBL/GenBank/DDBJ whole genome shotgun (WGS) entry which is preliminary data.</text>
</comment>
<dbReference type="InterPro" id="IPR036291">
    <property type="entry name" value="NAD(P)-bd_dom_sf"/>
</dbReference>
<dbReference type="InterPro" id="IPR051267">
    <property type="entry name" value="STEAP_metalloreductase"/>
</dbReference>
<dbReference type="AlphaFoldDB" id="A0A7W9DBF0"/>
<reference evidence="3 4" key="1">
    <citation type="submission" date="2020-08" db="EMBL/GenBank/DDBJ databases">
        <title>Sequencing the genomes of 1000 actinobacteria strains.</title>
        <authorList>
            <person name="Klenk H.-P."/>
        </authorList>
    </citation>
    <scope>NUCLEOTIDE SEQUENCE [LARGE SCALE GENOMIC DNA]</scope>
    <source>
        <strain evidence="3 4">DSM 23694</strain>
    </source>
</reference>
<dbReference type="Gene3D" id="3.40.50.720">
    <property type="entry name" value="NAD(P)-binding Rossmann-like Domain"/>
    <property type="match status" value="1"/>
</dbReference>
<dbReference type="EMBL" id="JACHBL010000001">
    <property type="protein sequence ID" value="MBB5598595.1"/>
    <property type="molecule type" value="Genomic_DNA"/>
</dbReference>
<dbReference type="GO" id="GO:0016491">
    <property type="term" value="F:oxidoreductase activity"/>
    <property type="evidence" value="ECO:0007669"/>
    <property type="project" value="UniProtKB-KW"/>
</dbReference>
<dbReference type="Proteomes" id="UP000523863">
    <property type="component" value="Unassembled WGS sequence"/>
</dbReference>
<evidence type="ECO:0000313" key="3">
    <source>
        <dbReference type="EMBL" id="MBB5598595.1"/>
    </source>
</evidence>
<dbReference type="PANTHER" id="PTHR14239">
    <property type="entry name" value="DUDULIN-RELATED"/>
    <property type="match status" value="1"/>
</dbReference>
<dbReference type="Pfam" id="PF03807">
    <property type="entry name" value="F420_oxidored"/>
    <property type="match status" value="1"/>
</dbReference>
<keyword evidence="1" id="KW-0560">Oxidoreductase</keyword>
<evidence type="ECO:0000259" key="2">
    <source>
        <dbReference type="Pfam" id="PF03807"/>
    </source>
</evidence>
<organism evidence="3 4">
    <name type="scientific">Neomicrococcus lactis</name>
    <dbReference type="NCBI Taxonomy" id="732241"/>
    <lineage>
        <taxon>Bacteria</taxon>
        <taxon>Bacillati</taxon>
        <taxon>Actinomycetota</taxon>
        <taxon>Actinomycetes</taxon>
        <taxon>Micrococcales</taxon>
        <taxon>Micrococcaceae</taxon>
        <taxon>Neomicrococcus</taxon>
    </lineage>
</organism>
<dbReference type="SUPFAM" id="SSF51735">
    <property type="entry name" value="NAD(P)-binding Rossmann-fold domains"/>
    <property type="match status" value="1"/>
</dbReference>
<protein>
    <recommendedName>
        <fullName evidence="2">Pyrroline-5-carboxylate reductase catalytic N-terminal domain-containing protein</fullName>
    </recommendedName>
</protein>
<evidence type="ECO:0000313" key="4">
    <source>
        <dbReference type="Proteomes" id="UP000523863"/>
    </source>
</evidence>
<dbReference type="InterPro" id="IPR028939">
    <property type="entry name" value="P5C_Rdtase_cat_N"/>
</dbReference>